<evidence type="ECO:0000313" key="1">
    <source>
        <dbReference type="EMBL" id="AVP97922.1"/>
    </source>
</evidence>
<gene>
    <name evidence="1" type="ORF">C7S18_12245</name>
</gene>
<dbReference type="KEGG" id="xba:C7S18_12245"/>
<dbReference type="RefSeq" id="WP_106891842.1">
    <property type="nucleotide sequence ID" value="NZ_CP027860.1"/>
</dbReference>
<reference evidence="1 2" key="2">
    <citation type="submission" date="2018-03" db="EMBL/GenBank/DDBJ databases">
        <authorList>
            <person name="Keele B.F."/>
        </authorList>
    </citation>
    <scope>NUCLEOTIDE SEQUENCE [LARGE SCALE GENOMIC DNA]</scope>
    <source>
        <strain evidence="1 2">D13</strain>
    </source>
</reference>
<dbReference type="EMBL" id="CP027860">
    <property type="protein sequence ID" value="AVP97922.1"/>
    <property type="molecule type" value="Genomic_DNA"/>
</dbReference>
<organism evidence="1 2">
    <name type="scientific">Ahniella affigens</name>
    <dbReference type="NCBI Taxonomy" id="2021234"/>
    <lineage>
        <taxon>Bacteria</taxon>
        <taxon>Pseudomonadati</taxon>
        <taxon>Pseudomonadota</taxon>
        <taxon>Gammaproteobacteria</taxon>
        <taxon>Lysobacterales</taxon>
        <taxon>Rhodanobacteraceae</taxon>
        <taxon>Ahniella</taxon>
    </lineage>
</organism>
<keyword evidence="2" id="KW-1185">Reference proteome</keyword>
<evidence type="ECO:0000313" key="2">
    <source>
        <dbReference type="Proteomes" id="UP000241074"/>
    </source>
</evidence>
<proteinExistence type="predicted"/>
<name>A0A2P1PSX5_9GAMM</name>
<reference evidence="1 2" key="1">
    <citation type="submission" date="2018-03" db="EMBL/GenBank/DDBJ databases">
        <title>Ahniella affigens gen. nov., sp. nov., a gammaproteobacterium isolated from sandy soil near a stream.</title>
        <authorList>
            <person name="Ko Y."/>
            <person name="Kim J.-H."/>
        </authorList>
    </citation>
    <scope>NUCLEOTIDE SEQUENCE [LARGE SCALE GENOMIC DNA]</scope>
    <source>
        <strain evidence="1 2">D13</strain>
    </source>
</reference>
<dbReference type="AlphaFoldDB" id="A0A2P1PSX5"/>
<accession>A0A2P1PSX5</accession>
<dbReference type="Proteomes" id="UP000241074">
    <property type="component" value="Chromosome"/>
</dbReference>
<sequence>MRESGRALMYQARIDYVGTDGNVAGLPVKETFELFEDASMTMPLDLTGFTARFALRSRDENGVLLIEATTANGGVVLGGTAGTVAIQTGAMTPAHGSVPAGTHAYALEVFDGSGTLLYSAIGKREFRVRV</sequence>
<protein>
    <submittedName>
        <fullName evidence="1">Uncharacterized protein</fullName>
    </submittedName>
</protein>